<evidence type="ECO:0000259" key="3">
    <source>
        <dbReference type="Pfam" id="PF01648"/>
    </source>
</evidence>
<protein>
    <submittedName>
        <fullName evidence="4">4'-phosphopantetheinyl transferase</fullName>
    </submittedName>
</protein>
<dbReference type="EMBL" id="FNAG01000020">
    <property type="protein sequence ID" value="SDE10766.1"/>
    <property type="molecule type" value="Genomic_DNA"/>
</dbReference>
<evidence type="ECO:0000256" key="1">
    <source>
        <dbReference type="ARBA" id="ARBA00010990"/>
    </source>
</evidence>
<reference evidence="4 5" key="1">
    <citation type="submission" date="2016-10" db="EMBL/GenBank/DDBJ databases">
        <authorList>
            <person name="de Groot N.N."/>
        </authorList>
    </citation>
    <scope>NUCLEOTIDE SEQUENCE [LARGE SCALE GENOMIC DNA]</scope>
    <source>
        <strain evidence="4 5">DSM 16957</strain>
    </source>
</reference>
<dbReference type="PANTHER" id="PTHR12215:SF10">
    <property type="entry name" value="L-AMINOADIPATE-SEMIALDEHYDE DEHYDROGENASE-PHOSPHOPANTETHEINYL TRANSFERASE"/>
    <property type="match status" value="1"/>
</dbReference>
<dbReference type="RefSeq" id="WP_176764273.1">
    <property type="nucleotide sequence ID" value="NZ_FNAG01000020.1"/>
</dbReference>
<dbReference type="PANTHER" id="PTHR12215">
    <property type="entry name" value="PHOSPHOPANTETHEINE TRANSFERASE"/>
    <property type="match status" value="1"/>
</dbReference>
<dbReference type="Pfam" id="PF01648">
    <property type="entry name" value="ACPS"/>
    <property type="match status" value="1"/>
</dbReference>
<dbReference type="InterPro" id="IPR037143">
    <property type="entry name" value="4-PPantetheinyl_Trfase_dom_sf"/>
</dbReference>
<proteinExistence type="inferred from homology"/>
<sequence>MSLLSDPASVRIVELHLDALPADFELLDPSERARAVRFATPQLQRRFIAAHAALRRLLGWAADADPSAIAIVADAQGKPCLPAHPQLHFSLSHCGGQALVALDAAPVGVDIEALIHRDSNVLAPQILAPRELEAWLRLPQAHRVEALTEAWTRKEAALKACGFGLRVDPTSFEAPAGEIDLGPGRRYRLRDLPAVPGHCAALAQSPEARALRRFRLGPDHHLRQLEDLDCAA</sequence>
<dbReference type="InterPro" id="IPR008278">
    <property type="entry name" value="4-PPantetheinyl_Trfase_dom"/>
</dbReference>
<evidence type="ECO:0000313" key="5">
    <source>
        <dbReference type="Proteomes" id="UP000199603"/>
    </source>
</evidence>
<feature type="domain" description="4'-phosphopantetheinyl transferase" evidence="3">
    <location>
        <begin position="106"/>
        <end position="190"/>
    </location>
</feature>
<evidence type="ECO:0000313" key="4">
    <source>
        <dbReference type="EMBL" id="SDE10766.1"/>
    </source>
</evidence>
<dbReference type="GO" id="GO:0000287">
    <property type="term" value="F:magnesium ion binding"/>
    <property type="evidence" value="ECO:0007669"/>
    <property type="project" value="InterPro"/>
</dbReference>
<keyword evidence="2 4" id="KW-0808">Transferase</keyword>
<dbReference type="InterPro" id="IPR050559">
    <property type="entry name" value="P-Pant_transferase_sf"/>
</dbReference>
<organism evidence="4 5">
    <name type="scientific">Aquimonas voraii</name>
    <dbReference type="NCBI Taxonomy" id="265719"/>
    <lineage>
        <taxon>Bacteria</taxon>
        <taxon>Pseudomonadati</taxon>
        <taxon>Pseudomonadota</taxon>
        <taxon>Gammaproteobacteria</taxon>
        <taxon>Lysobacterales</taxon>
        <taxon>Lysobacteraceae</taxon>
        <taxon>Aquimonas</taxon>
    </lineage>
</organism>
<dbReference type="GO" id="GO:0005829">
    <property type="term" value="C:cytosol"/>
    <property type="evidence" value="ECO:0007669"/>
    <property type="project" value="TreeGrafter"/>
</dbReference>
<dbReference type="Proteomes" id="UP000199603">
    <property type="component" value="Unassembled WGS sequence"/>
</dbReference>
<comment type="similarity">
    <text evidence="1">Belongs to the P-Pant transferase superfamily. Gsp/Sfp/HetI/AcpT family.</text>
</comment>
<keyword evidence="5" id="KW-1185">Reference proteome</keyword>
<dbReference type="GO" id="GO:0008897">
    <property type="term" value="F:holo-[acyl-carrier-protein] synthase activity"/>
    <property type="evidence" value="ECO:0007669"/>
    <property type="project" value="InterPro"/>
</dbReference>
<dbReference type="STRING" id="265719.SAMN04488509_12011"/>
<name>A0A1G7AA76_9GAMM</name>
<dbReference type="SUPFAM" id="SSF56214">
    <property type="entry name" value="4'-phosphopantetheinyl transferase"/>
    <property type="match status" value="2"/>
</dbReference>
<dbReference type="GO" id="GO:0019878">
    <property type="term" value="P:lysine biosynthetic process via aminoadipic acid"/>
    <property type="evidence" value="ECO:0007669"/>
    <property type="project" value="TreeGrafter"/>
</dbReference>
<dbReference type="AlphaFoldDB" id="A0A1G7AA76"/>
<evidence type="ECO:0000256" key="2">
    <source>
        <dbReference type="ARBA" id="ARBA00022679"/>
    </source>
</evidence>
<gene>
    <name evidence="4" type="ORF">SAMN04488509_12011</name>
</gene>
<dbReference type="Gene3D" id="3.90.470.20">
    <property type="entry name" value="4'-phosphopantetheinyl transferase domain"/>
    <property type="match status" value="1"/>
</dbReference>
<accession>A0A1G7AA76</accession>